<dbReference type="FunFam" id="3.30.420.150:FF:000001">
    <property type="entry name" value="Guanosine-5'-triphosphate,3'-diphosphate pyrophosphatase"/>
    <property type="match status" value="1"/>
</dbReference>
<dbReference type="Proteomes" id="UP000175691">
    <property type="component" value="Unassembled WGS sequence"/>
</dbReference>
<keyword evidence="7" id="KW-1003">Cell membrane</keyword>
<comment type="caution">
    <text evidence="13">The sequence shown here is derived from an EMBL/GenBank/DDBJ whole genome shotgun (WGS) entry which is preliminary data.</text>
</comment>
<dbReference type="OrthoDB" id="9793035at2"/>
<dbReference type="InterPro" id="IPR022371">
    <property type="entry name" value="Exopolyphosphatase"/>
</dbReference>
<dbReference type="STRING" id="1656094.BFC18_21225"/>
<name>A0A1E7Z6S9_9ALTE</name>
<comment type="catalytic activity">
    <reaction evidence="10">
        <text>[phosphate](n) + H2O = [phosphate](n-1) + phosphate + H(+)</text>
        <dbReference type="Rhea" id="RHEA:21528"/>
        <dbReference type="Rhea" id="RHEA-COMP:9859"/>
        <dbReference type="Rhea" id="RHEA-COMP:14279"/>
        <dbReference type="ChEBI" id="CHEBI:15377"/>
        <dbReference type="ChEBI" id="CHEBI:15378"/>
        <dbReference type="ChEBI" id="CHEBI:16838"/>
        <dbReference type="ChEBI" id="CHEBI:43474"/>
        <dbReference type="EC" id="3.6.1.11"/>
    </reaction>
</comment>
<dbReference type="InterPro" id="IPR030673">
    <property type="entry name" value="PyroPPase_GppA_Ppx"/>
</dbReference>
<dbReference type="RefSeq" id="WP_070127503.1">
    <property type="nucleotide sequence ID" value="NZ_MDHN01000041.1"/>
</dbReference>
<dbReference type="PIRSF" id="PIRSF001267">
    <property type="entry name" value="Pyrophosphatase_GppA_Ppx"/>
    <property type="match status" value="1"/>
</dbReference>
<evidence type="ECO:0000313" key="14">
    <source>
        <dbReference type="Proteomes" id="UP000175691"/>
    </source>
</evidence>
<evidence type="ECO:0000256" key="2">
    <source>
        <dbReference type="ARBA" id="ARBA00004202"/>
    </source>
</evidence>
<evidence type="ECO:0000256" key="6">
    <source>
        <dbReference type="ARBA" id="ARBA00020416"/>
    </source>
</evidence>
<dbReference type="GO" id="GO:0006798">
    <property type="term" value="P:polyphosphate catabolic process"/>
    <property type="evidence" value="ECO:0007669"/>
    <property type="project" value="TreeGrafter"/>
</dbReference>
<proteinExistence type="inferred from homology"/>
<protein>
    <recommendedName>
        <fullName evidence="6">Exopolyphosphatase</fullName>
        <ecNumber evidence="5">3.6.1.11</ecNumber>
    </recommendedName>
</protein>
<evidence type="ECO:0000256" key="4">
    <source>
        <dbReference type="ARBA" id="ARBA00011738"/>
    </source>
</evidence>
<dbReference type="Gene3D" id="3.30.420.40">
    <property type="match status" value="1"/>
</dbReference>
<dbReference type="SUPFAM" id="SSF53067">
    <property type="entry name" value="Actin-like ATPase domain"/>
    <property type="match status" value="2"/>
</dbReference>
<dbReference type="Gene3D" id="3.30.420.150">
    <property type="entry name" value="Exopolyphosphatase. Domain 2"/>
    <property type="match status" value="1"/>
</dbReference>
<evidence type="ECO:0000256" key="3">
    <source>
        <dbReference type="ARBA" id="ARBA00007125"/>
    </source>
</evidence>
<evidence type="ECO:0000256" key="1">
    <source>
        <dbReference type="ARBA" id="ARBA00001946"/>
    </source>
</evidence>
<dbReference type="EC" id="3.6.1.11" evidence="5"/>
<keyword evidence="14" id="KW-1185">Reference proteome</keyword>
<feature type="domain" description="Ppx/GppA phosphatase C-terminal" evidence="12">
    <location>
        <begin position="322"/>
        <end position="495"/>
    </location>
</feature>
<dbReference type="InterPro" id="IPR043129">
    <property type="entry name" value="ATPase_NBD"/>
</dbReference>
<evidence type="ECO:0000313" key="13">
    <source>
        <dbReference type="EMBL" id="OFC69236.1"/>
    </source>
</evidence>
<dbReference type="PANTHER" id="PTHR30005">
    <property type="entry name" value="EXOPOLYPHOSPHATASE"/>
    <property type="match status" value="1"/>
</dbReference>
<organism evidence="13 14">
    <name type="scientific">Alteromonas confluentis</name>
    <dbReference type="NCBI Taxonomy" id="1656094"/>
    <lineage>
        <taxon>Bacteria</taxon>
        <taxon>Pseudomonadati</taxon>
        <taxon>Pseudomonadota</taxon>
        <taxon>Gammaproteobacteria</taxon>
        <taxon>Alteromonadales</taxon>
        <taxon>Alteromonadaceae</taxon>
        <taxon>Alteromonas/Salinimonas group</taxon>
        <taxon>Alteromonas</taxon>
    </lineage>
</organism>
<dbReference type="InterPro" id="IPR003695">
    <property type="entry name" value="Ppx_GppA_N"/>
</dbReference>
<evidence type="ECO:0000256" key="8">
    <source>
        <dbReference type="ARBA" id="ARBA00022801"/>
    </source>
</evidence>
<comment type="cofactor">
    <cofactor evidence="1">
        <name>Mg(2+)</name>
        <dbReference type="ChEBI" id="CHEBI:18420"/>
    </cofactor>
</comment>
<keyword evidence="8" id="KW-0378">Hydrolase</keyword>
<comment type="subcellular location">
    <subcellularLocation>
        <location evidence="2">Cell membrane</location>
        <topology evidence="2">Peripheral membrane protein</topology>
    </subcellularLocation>
</comment>
<sequence length="516" mass="57264">MSPTESVFDAVESRDTTKVAALDIGSNSFHLVVARINAGSVQILHRLKEKVRLAAGLGEDNVLSDEAIERGLKMLELVATSLNGFEPDSVRIVATHTLRKAVNARTFINAAREVLPYPIEVISGVEEARLIYSGVAHTNHSDGRRLVADIGGGSTEFVIGEGFDPLICRSLQMGCVSYTNRFFADGELKAKTFNRAITAAKQELELIENRYKHLGWTQCIGTSGTIKTLFNLAQRDKSNGHDEPVTLKSLRNVMKSFIDAGHIDKLTMPEISEDRQGVIAGGLAILIGIFEALDISELVYSPAALREGVLYQMEDELKHSDIRERTAKSLATRYDVDTTQANMVLATTLNLYDQVVGDWKFKNKDFRAMLGWASLLHEVGIQINSRGVQRHSAYVLSNVDMPGFTQEQQELLATLVRFHRKKIKSAEIPEFQLFDSSAVKRAIALLRLGAMLNIKRQESFLPELNVTTSKNSLTLTFPAGWKESRPIMSADLQQEVQYWKAIDLTLNIEEAESAAE</sequence>
<feature type="domain" description="Ppx/GppA phosphatase N-terminal" evidence="11">
    <location>
        <begin position="32"/>
        <end position="315"/>
    </location>
</feature>
<dbReference type="GO" id="GO:0004309">
    <property type="term" value="F:exopolyphosphatase activity"/>
    <property type="evidence" value="ECO:0007669"/>
    <property type="project" value="UniProtKB-EC"/>
</dbReference>
<dbReference type="NCBIfam" id="TIGR03706">
    <property type="entry name" value="exo_poly_only"/>
    <property type="match status" value="1"/>
</dbReference>
<dbReference type="GO" id="GO:0005886">
    <property type="term" value="C:plasma membrane"/>
    <property type="evidence" value="ECO:0007669"/>
    <property type="project" value="UniProtKB-SubCell"/>
</dbReference>
<dbReference type="Pfam" id="PF21447">
    <property type="entry name" value="Ppx-GppA_III"/>
    <property type="match status" value="1"/>
</dbReference>
<evidence type="ECO:0000256" key="10">
    <source>
        <dbReference type="ARBA" id="ARBA00047607"/>
    </source>
</evidence>
<dbReference type="FunFam" id="3.30.420.40:FF:000023">
    <property type="entry name" value="Guanosine-5'-triphosphate,3'-diphosphate pyrophosphatase"/>
    <property type="match status" value="1"/>
</dbReference>
<dbReference type="InterPro" id="IPR050273">
    <property type="entry name" value="GppA/Ppx_hydrolase"/>
</dbReference>
<dbReference type="AlphaFoldDB" id="A0A1E7Z6S9"/>
<dbReference type="EMBL" id="MDHN01000041">
    <property type="protein sequence ID" value="OFC69236.1"/>
    <property type="molecule type" value="Genomic_DNA"/>
</dbReference>
<dbReference type="InterPro" id="IPR048950">
    <property type="entry name" value="Ppx_GppA_C"/>
</dbReference>
<gene>
    <name evidence="13" type="ORF">BFC18_21225</name>
</gene>
<evidence type="ECO:0000259" key="12">
    <source>
        <dbReference type="Pfam" id="PF21447"/>
    </source>
</evidence>
<keyword evidence="9" id="KW-0472">Membrane</keyword>
<evidence type="ECO:0000256" key="7">
    <source>
        <dbReference type="ARBA" id="ARBA00022475"/>
    </source>
</evidence>
<accession>A0A1E7Z6S9</accession>
<comment type="subunit">
    <text evidence="4">Homodimer.</text>
</comment>
<dbReference type="SUPFAM" id="SSF109604">
    <property type="entry name" value="HD-domain/PDEase-like"/>
    <property type="match status" value="1"/>
</dbReference>
<evidence type="ECO:0000256" key="5">
    <source>
        <dbReference type="ARBA" id="ARBA00012451"/>
    </source>
</evidence>
<comment type="similarity">
    <text evidence="3">Belongs to the GppA/Ppx family.</text>
</comment>
<dbReference type="Pfam" id="PF02541">
    <property type="entry name" value="Ppx-GppA"/>
    <property type="match status" value="1"/>
</dbReference>
<evidence type="ECO:0000259" key="11">
    <source>
        <dbReference type="Pfam" id="PF02541"/>
    </source>
</evidence>
<dbReference type="Gene3D" id="1.10.3210.10">
    <property type="entry name" value="Hypothetical protein af1432"/>
    <property type="match status" value="1"/>
</dbReference>
<reference evidence="13 14" key="1">
    <citation type="submission" date="2016-08" db="EMBL/GenBank/DDBJ databases">
        <authorList>
            <person name="Seilhamer J.J."/>
        </authorList>
    </citation>
    <scope>NUCLEOTIDE SEQUENCE [LARGE SCALE GENOMIC DNA]</scope>
    <source>
        <strain evidence="13 14">KCTC 42603</strain>
    </source>
</reference>
<dbReference type="PANTHER" id="PTHR30005:SF14">
    <property type="entry name" value="EXOPOLYPHOSPHATASE"/>
    <property type="match status" value="1"/>
</dbReference>
<evidence type="ECO:0000256" key="9">
    <source>
        <dbReference type="ARBA" id="ARBA00023136"/>
    </source>
</evidence>